<protein>
    <submittedName>
        <fullName evidence="3">Transposase</fullName>
    </submittedName>
</protein>
<evidence type="ECO:0000313" key="2">
    <source>
        <dbReference type="Proteomes" id="UP000271098"/>
    </source>
</evidence>
<sequence>MIAPEGLVQSSLGILLRNLLEKFRFGLLNRAKTLSEQRRYRNLFAGAPGRVNQRGAAHKYRLQYNTPYSRQSSQISVAV</sequence>
<dbReference type="Proteomes" id="UP000271098">
    <property type="component" value="Unassembled WGS sequence"/>
</dbReference>
<dbReference type="WBParaSite" id="GPUH_0001116201-mRNA-1">
    <property type="protein sequence ID" value="GPUH_0001116201-mRNA-1"/>
    <property type="gene ID" value="GPUH_0001116201"/>
</dbReference>
<keyword evidence="2" id="KW-1185">Reference proteome</keyword>
<dbReference type="AlphaFoldDB" id="A0A183DR08"/>
<reference evidence="1 2" key="2">
    <citation type="submission" date="2018-11" db="EMBL/GenBank/DDBJ databases">
        <authorList>
            <consortium name="Pathogen Informatics"/>
        </authorList>
    </citation>
    <scope>NUCLEOTIDE SEQUENCE [LARGE SCALE GENOMIC DNA]</scope>
</reference>
<organism evidence="3">
    <name type="scientific">Gongylonema pulchrum</name>
    <dbReference type="NCBI Taxonomy" id="637853"/>
    <lineage>
        <taxon>Eukaryota</taxon>
        <taxon>Metazoa</taxon>
        <taxon>Ecdysozoa</taxon>
        <taxon>Nematoda</taxon>
        <taxon>Chromadorea</taxon>
        <taxon>Rhabditida</taxon>
        <taxon>Spirurina</taxon>
        <taxon>Spiruromorpha</taxon>
        <taxon>Spiruroidea</taxon>
        <taxon>Gongylonematidae</taxon>
        <taxon>Gongylonema</taxon>
    </lineage>
</organism>
<dbReference type="EMBL" id="UYRT01078376">
    <property type="protein sequence ID" value="VDN18398.1"/>
    <property type="molecule type" value="Genomic_DNA"/>
</dbReference>
<proteinExistence type="predicted"/>
<name>A0A183DR08_9BILA</name>
<gene>
    <name evidence="1" type="ORF">GPUH_LOCUS11149</name>
</gene>
<evidence type="ECO:0000313" key="1">
    <source>
        <dbReference type="EMBL" id="VDN18398.1"/>
    </source>
</evidence>
<evidence type="ECO:0000313" key="3">
    <source>
        <dbReference type="WBParaSite" id="GPUH_0001116201-mRNA-1"/>
    </source>
</evidence>
<reference evidence="3" key="1">
    <citation type="submission" date="2016-06" db="UniProtKB">
        <authorList>
            <consortium name="WormBaseParasite"/>
        </authorList>
    </citation>
    <scope>IDENTIFICATION</scope>
</reference>
<accession>A0A183DR08</accession>